<dbReference type="InterPro" id="IPR050857">
    <property type="entry name" value="D-2-hydroxyacid_DH"/>
</dbReference>
<dbReference type="GO" id="GO:0047545">
    <property type="term" value="F:(S)-2-hydroxyglutarate dehydrogenase activity"/>
    <property type="evidence" value="ECO:0007669"/>
    <property type="project" value="UniProtKB-ARBA"/>
</dbReference>
<protein>
    <submittedName>
        <fullName evidence="7">3-phosphoglycerate dehydrogenase</fullName>
    </submittedName>
</protein>
<evidence type="ECO:0000256" key="1">
    <source>
        <dbReference type="ARBA" id="ARBA00005854"/>
    </source>
</evidence>
<dbReference type="Pfam" id="PF00389">
    <property type="entry name" value="2-Hacid_dh"/>
    <property type="match status" value="1"/>
</dbReference>
<dbReference type="PROSITE" id="PS00671">
    <property type="entry name" value="D_2_HYDROXYACID_DH_3"/>
    <property type="match status" value="1"/>
</dbReference>
<keyword evidence="8" id="KW-1185">Reference proteome</keyword>
<feature type="domain" description="D-isomer specific 2-hydroxyacid dehydrogenase catalytic" evidence="5">
    <location>
        <begin position="4"/>
        <end position="304"/>
    </location>
</feature>
<name>A0A6L5Z1K3_9RHOB</name>
<evidence type="ECO:0000256" key="2">
    <source>
        <dbReference type="ARBA" id="ARBA00023002"/>
    </source>
</evidence>
<evidence type="ECO:0000259" key="6">
    <source>
        <dbReference type="Pfam" id="PF02826"/>
    </source>
</evidence>
<organism evidence="7 8">
    <name type="scientific">Halovulum marinum</name>
    <dbReference type="NCBI Taxonomy" id="2662447"/>
    <lineage>
        <taxon>Bacteria</taxon>
        <taxon>Pseudomonadati</taxon>
        <taxon>Pseudomonadota</taxon>
        <taxon>Alphaproteobacteria</taxon>
        <taxon>Rhodobacterales</taxon>
        <taxon>Paracoccaceae</taxon>
        <taxon>Halovulum</taxon>
    </lineage>
</organism>
<keyword evidence="2 4" id="KW-0560">Oxidoreductase</keyword>
<feature type="domain" description="D-isomer specific 2-hydroxyacid dehydrogenase NAD-binding" evidence="6">
    <location>
        <begin position="107"/>
        <end position="284"/>
    </location>
</feature>
<dbReference type="InterPro" id="IPR029753">
    <property type="entry name" value="D-isomer_DH_CS"/>
</dbReference>
<dbReference type="SUPFAM" id="SSF51735">
    <property type="entry name" value="NAD(P)-binding Rossmann-fold domains"/>
    <property type="match status" value="1"/>
</dbReference>
<dbReference type="SUPFAM" id="SSF52283">
    <property type="entry name" value="Formate/glycerate dehydrogenase catalytic domain-like"/>
    <property type="match status" value="1"/>
</dbReference>
<evidence type="ECO:0000256" key="3">
    <source>
        <dbReference type="ARBA" id="ARBA00023027"/>
    </source>
</evidence>
<evidence type="ECO:0000313" key="8">
    <source>
        <dbReference type="Proteomes" id="UP000474957"/>
    </source>
</evidence>
<dbReference type="GO" id="GO:0006564">
    <property type="term" value="P:L-serine biosynthetic process"/>
    <property type="evidence" value="ECO:0007669"/>
    <property type="project" value="UniProtKB-ARBA"/>
</dbReference>
<sequence>MKIVISEFMDETALEEFGAGDRVQYAPGLVDDRPALLQAVADADALIVRNRTQVNTELLEAAPGLRVVGRLGVGLDNIDLDACKTRGIAVCPATGANTLSVAEYVIAVTLSLLRRAYAANAAMIAGDWPRNTLIGGEASGRCIGLWGYGGIARAVADRARALGMSVAAMDPYLPADDPAWAGIARCETPADLLDRADVLSLHVPLTDETRNMIDADAIARMRPGAILINTARGGIVDEAALVMALVSGKLGGAALDVFATEPLTAAAGSMFDGVPNLILTPHIAGVTDEGNVRVSSVTVENVKRELSHG</sequence>
<dbReference type="FunFam" id="3.40.50.720:FF:000041">
    <property type="entry name" value="D-3-phosphoglycerate dehydrogenase"/>
    <property type="match status" value="1"/>
</dbReference>
<dbReference type="PANTHER" id="PTHR42789">
    <property type="entry name" value="D-ISOMER SPECIFIC 2-HYDROXYACID DEHYDROGENASE FAMILY PROTEIN (AFU_ORTHOLOGUE AFUA_6G10090)"/>
    <property type="match status" value="1"/>
</dbReference>
<proteinExistence type="inferred from homology"/>
<gene>
    <name evidence="7" type="ORF">GE300_12545</name>
</gene>
<dbReference type="InterPro" id="IPR006139">
    <property type="entry name" value="D-isomer_2_OHA_DH_cat_dom"/>
</dbReference>
<comment type="similarity">
    <text evidence="1 4">Belongs to the D-isomer specific 2-hydroxyacid dehydrogenase family.</text>
</comment>
<dbReference type="RefSeq" id="WP_154446930.1">
    <property type="nucleotide sequence ID" value="NZ_WIND01000009.1"/>
</dbReference>
<dbReference type="EMBL" id="WIND01000009">
    <property type="protein sequence ID" value="MSU90437.1"/>
    <property type="molecule type" value="Genomic_DNA"/>
</dbReference>
<dbReference type="PANTHER" id="PTHR42789:SF1">
    <property type="entry name" value="D-ISOMER SPECIFIC 2-HYDROXYACID DEHYDROGENASE FAMILY PROTEIN (AFU_ORTHOLOGUE AFUA_6G10090)"/>
    <property type="match status" value="1"/>
</dbReference>
<evidence type="ECO:0000313" key="7">
    <source>
        <dbReference type="EMBL" id="MSU90437.1"/>
    </source>
</evidence>
<dbReference type="Pfam" id="PF02826">
    <property type="entry name" value="2-Hacid_dh_C"/>
    <property type="match status" value="1"/>
</dbReference>
<dbReference type="GO" id="GO:0004617">
    <property type="term" value="F:phosphoglycerate dehydrogenase activity"/>
    <property type="evidence" value="ECO:0007669"/>
    <property type="project" value="UniProtKB-ARBA"/>
</dbReference>
<dbReference type="AlphaFoldDB" id="A0A6L5Z1K3"/>
<evidence type="ECO:0000259" key="5">
    <source>
        <dbReference type="Pfam" id="PF00389"/>
    </source>
</evidence>
<dbReference type="GO" id="GO:0051287">
    <property type="term" value="F:NAD binding"/>
    <property type="evidence" value="ECO:0007669"/>
    <property type="project" value="InterPro"/>
</dbReference>
<dbReference type="InterPro" id="IPR036291">
    <property type="entry name" value="NAD(P)-bd_dom_sf"/>
</dbReference>
<dbReference type="Gene3D" id="3.40.50.720">
    <property type="entry name" value="NAD(P)-binding Rossmann-like Domain"/>
    <property type="match status" value="2"/>
</dbReference>
<dbReference type="CDD" id="cd12173">
    <property type="entry name" value="PGDH_4"/>
    <property type="match status" value="1"/>
</dbReference>
<dbReference type="Proteomes" id="UP000474957">
    <property type="component" value="Unassembled WGS sequence"/>
</dbReference>
<comment type="caution">
    <text evidence="7">The sequence shown here is derived from an EMBL/GenBank/DDBJ whole genome shotgun (WGS) entry which is preliminary data.</text>
</comment>
<keyword evidence="3" id="KW-0520">NAD</keyword>
<reference evidence="7 8" key="1">
    <citation type="submission" date="2019-10" db="EMBL/GenBank/DDBJ databases">
        <title>Cognatihalovulum marinum gen. nov. sp. nov., a new member of the family Rhodobacteraceae isolated from deep seawater of the Northwest Indian Ocean.</title>
        <authorList>
            <person name="Ruan C."/>
            <person name="Wang J."/>
            <person name="Zheng X."/>
            <person name="Song L."/>
            <person name="Zhu Y."/>
            <person name="Huang Y."/>
            <person name="Lu Z."/>
            <person name="Du W."/>
            <person name="Huang L."/>
            <person name="Dai X."/>
        </authorList>
    </citation>
    <scope>NUCLEOTIDE SEQUENCE [LARGE SCALE GENOMIC DNA]</scope>
    <source>
        <strain evidence="7 8">2CG4</strain>
    </source>
</reference>
<dbReference type="PROSITE" id="PS00670">
    <property type="entry name" value="D_2_HYDROXYACID_DH_2"/>
    <property type="match status" value="1"/>
</dbReference>
<accession>A0A6L5Z1K3</accession>
<dbReference type="InterPro" id="IPR006140">
    <property type="entry name" value="D-isomer_DH_NAD-bd"/>
</dbReference>
<evidence type="ECO:0000256" key="4">
    <source>
        <dbReference type="RuleBase" id="RU003719"/>
    </source>
</evidence>